<dbReference type="AlphaFoldDB" id="A0A9D1W3F1"/>
<keyword evidence="1" id="KW-1133">Transmembrane helix</keyword>
<dbReference type="EMBL" id="DXEU01000057">
    <property type="protein sequence ID" value="HIX51798.1"/>
    <property type="molecule type" value="Genomic_DNA"/>
</dbReference>
<reference evidence="2" key="2">
    <citation type="submission" date="2021-04" db="EMBL/GenBank/DDBJ databases">
        <authorList>
            <person name="Gilroy R."/>
        </authorList>
    </citation>
    <scope>NUCLEOTIDE SEQUENCE</scope>
    <source>
        <strain evidence="2">ChiGjej4B4-12881</strain>
    </source>
</reference>
<reference evidence="2" key="1">
    <citation type="journal article" date="2021" name="PeerJ">
        <title>Extensive microbial diversity within the chicken gut microbiome revealed by metagenomics and culture.</title>
        <authorList>
            <person name="Gilroy R."/>
            <person name="Ravi A."/>
            <person name="Getino M."/>
            <person name="Pursley I."/>
            <person name="Horton D.L."/>
            <person name="Alikhan N.F."/>
            <person name="Baker D."/>
            <person name="Gharbi K."/>
            <person name="Hall N."/>
            <person name="Watson M."/>
            <person name="Adriaenssens E.M."/>
            <person name="Foster-Nyarko E."/>
            <person name="Jarju S."/>
            <person name="Secka A."/>
            <person name="Antonio M."/>
            <person name="Oren A."/>
            <person name="Chaudhuri R.R."/>
            <person name="La Ragione R."/>
            <person name="Hildebrand F."/>
            <person name="Pallen M.J."/>
        </authorList>
    </citation>
    <scope>NUCLEOTIDE SEQUENCE</scope>
    <source>
        <strain evidence="2">ChiGjej4B4-12881</strain>
    </source>
</reference>
<feature type="transmembrane region" description="Helical" evidence="1">
    <location>
        <begin position="211"/>
        <end position="233"/>
    </location>
</feature>
<name>A0A9D1W3F1_9FIRM</name>
<comment type="caution">
    <text evidence="2">The sequence shown here is derived from an EMBL/GenBank/DDBJ whole genome shotgun (WGS) entry which is preliminary data.</text>
</comment>
<dbReference type="Proteomes" id="UP000886780">
    <property type="component" value="Unassembled WGS sequence"/>
</dbReference>
<sequence length="236" mass="25730">MEYGEERGGMTGTELKLLAMASMALDHGAYVLLYPLTAGDEALYGFYLALRAAGRLAFPIYAFLLVQGFLHTSGKGRYLARLCAFALISEIPFDLAIAGELVYPGAQNVFVTLAAGMGTLWAMERWGRDRLFPSALIALAGGLAAELLRADYGLQGVLLPAVIYLFRRDPAARMTGELAVLATLLRGPRDIPCLLAVPITERYNGRRGPRLGLWAYWFYPLHLLAFLGLRMAAAAL</sequence>
<accession>A0A9D1W3F1</accession>
<evidence type="ECO:0000313" key="2">
    <source>
        <dbReference type="EMBL" id="HIX51798.1"/>
    </source>
</evidence>
<dbReference type="InterPro" id="IPR008875">
    <property type="entry name" value="TraX"/>
</dbReference>
<dbReference type="Pfam" id="PF05857">
    <property type="entry name" value="TraX"/>
    <property type="match status" value="1"/>
</dbReference>
<feature type="transmembrane region" description="Helical" evidence="1">
    <location>
        <begin position="105"/>
        <end position="123"/>
    </location>
</feature>
<gene>
    <name evidence="2" type="ORF">IAA28_03200</name>
</gene>
<proteinExistence type="predicted"/>
<evidence type="ECO:0000313" key="3">
    <source>
        <dbReference type="Proteomes" id="UP000886780"/>
    </source>
</evidence>
<feature type="transmembrane region" description="Helical" evidence="1">
    <location>
        <begin position="42"/>
        <end position="66"/>
    </location>
</feature>
<evidence type="ECO:0000256" key="1">
    <source>
        <dbReference type="SAM" id="Phobius"/>
    </source>
</evidence>
<protein>
    <submittedName>
        <fullName evidence="2">Conjugal transfer protein TraX</fullName>
    </submittedName>
</protein>
<keyword evidence="1" id="KW-0812">Transmembrane</keyword>
<feature type="transmembrane region" description="Helical" evidence="1">
    <location>
        <begin position="78"/>
        <end position="99"/>
    </location>
</feature>
<keyword evidence="1" id="KW-0472">Membrane</keyword>
<organism evidence="2 3">
    <name type="scientific">Candidatus Lachnoclostridium stercoripullorum</name>
    <dbReference type="NCBI Taxonomy" id="2838635"/>
    <lineage>
        <taxon>Bacteria</taxon>
        <taxon>Bacillati</taxon>
        <taxon>Bacillota</taxon>
        <taxon>Clostridia</taxon>
        <taxon>Lachnospirales</taxon>
        <taxon>Lachnospiraceae</taxon>
    </lineage>
</organism>